<sequence length="307" mass="32995">MKKSIRDAYGDALKEFGAKYEDVIVMDADVSSSTKSGVFGAAYPDRFLNVGIAEANMVAMAAGLSTVGFTPVVNTFATFMVSRAADPLRSLVAYTNLNVKVAGAYAGVSDSYDGATHHALEDIAFFRSLPNFTIISVADAIQAKEALDVALKEKGPMYLRLSRADVPVIYDENYKFELGKGECLREGKDATIIATGVMVAKALEAAEKLKAEGIDVRVVNIHTIKPIDKDIIIESAKQTGKIVVAEEHNIYGGLGSAVAEVVTQYCPVKMAYVGFNDCFTESGDYEELLTKYGLDTNSIIAKVKGLL</sequence>
<reference evidence="1" key="1">
    <citation type="submission" date="2016-08" db="EMBL/GenBank/DDBJ databases">
        <authorList>
            <person name="Ngugi D.K."/>
            <person name="Miyake S."/>
            <person name="Stingl U."/>
        </authorList>
    </citation>
    <scope>NUCLEOTIDE SEQUENCE</scope>
    <source>
        <strain evidence="1">SCG-B11WGA-EpuloA1</strain>
    </source>
</reference>
<gene>
    <name evidence="1" type="ORF">AN396_03115</name>
</gene>
<evidence type="ECO:0000313" key="1">
    <source>
        <dbReference type="EMBL" id="ONI41735.1"/>
    </source>
</evidence>
<proteinExistence type="predicted"/>
<accession>A0ACC8XEV2</accession>
<name>A0ACC8XEV2_9FIRM</name>
<comment type="caution">
    <text evidence="1">The sequence shown here is derived from an EMBL/GenBank/DDBJ whole genome shotgun (WGS) entry which is preliminary data.</text>
</comment>
<protein>
    <submittedName>
        <fullName evidence="1">Transketolase</fullName>
    </submittedName>
</protein>
<dbReference type="Proteomes" id="UP000188605">
    <property type="component" value="Unassembled WGS sequence"/>
</dbReference>
<organism evidence="1 2">
    <name type="scientific">Candidatus Epulonipiscium fishelsonii</name>
    <dbReference type="NCBI Taxonomy" id="77094"/>
    <lineage>
        <taxon>Bacteria</taxon>
        <taxon>Bacillati</taxon>
        <taxon>Bacillota</taxon>
        <taxon>Clostridia</taxon>
        <taxon>Lachnospirales</taxon>
        <taxon>Lachnospiraceae</taxon>
        <taxon>Candidatus Epulonipiscium</taxon>
    </lineage>
</organism>
<keyword evidence="2" id="KW-1185">Reference proteome</keyword>
<dbReference type="EMBL" id="LJDB01000029">
    <property type="protein sequence ID" value="ONI41735.1"/>
    <property type="molecule type" value="Genomic_DNA"/>
</dbReference>
<evidence type="ECO:0000313" key="2">
    <source>
        <dbReference type="Proteomes" id="UP000188605"/>
    </source>
</evidence>